<evidence type="ECO:0000259" key="2">
    <source>
        <dbReference type="Pfam" id="PF09327"/>
    </source>
</evidence>
<dbReference type="InterPro" id="IPR015406">
    <property type="entry name" value="GpJ_CSF"/>
</dbReference>
<dbReference type="Proteomes" id="UP000040088">
    <property type="component" value="Unassembled WGS sequence"/>
</dbReference>
<dbReference type="Pfam" id="PF09327">
    <property type="entry name" value="Phage_Tail_Tip"/>
    <property type="match status" value="1"/>
</dbReference>
<dbReference type="PANTHER" id="PTHR36251">
    <property type="entry name" value="FELS-1 PROPHAGE HOST SPECIFICITY PROTEIN-RELATED"/>
    <property type="match status" value="1"/>
</dbReference>
<dbReference type="PANTHER" id="PTHR36251:SF2">
    <property type="entry name" value="GIFSY-2 PROPHAGE HOST SPECIFICITY PROTEIN J, PHAGE LAMBDA"/>
    <property type="match status" value="1"/>
</dbReference>
<feature type="region of interest" description="Disordered" evidence="1">
    <location>
        <begin position="52"/>
        <end position="74"/>
    </location>
</feature>
<feature type="domain" description="Tip attachment protein J central straight fiber" evidence="2">
    <location>
        <begin position="199"/>
        <end position="279"/>
    </location>
</feature>
<evidence type="ECO:0000313" key="4">
    <source>
        <dbReference type="Proteomes" id="UP000040088"/>
    </source>
</evidence>
<dbReference type="RefSeq" id="WP_050126857.1">
    <property type="nucleotide sequence ID" value="NZ_CQEM01000021.1"/>
</dbReference>
<dbReference type="AlphaFoldDB" id="A0A0T9UVL3"/>
<name>A0A0T9UVL3_YERAE</name>
<gene>
    <name evidence="3" type="ORF">ERS008460_03705</name>
</gene>
<proteinExistence type="predicted"/>
<evidence type="ECO:0000256" key="1">
    <source>
        <dbReference type="SAM" id="MobiDB-lite"/>
    </source>
</evidence>
<accession>A0A0T9UVL3</accession>
<organism evidence="3 4">
    <name type="scientific">Yersinia aleksiciae</name>
    <dbReference type="NCBI Taxonomy" id="263819"/>
    <lineage>
        <taxon>Bacteria</taxon>
        <taxon>Pseudomonadati</taxon>
        <taxon>Pseudomonadota</taxon>
        <taxon>Gammaproteobacteria</taxon>
        <taxon>Enterobacterales</taxon>
        <taxon>Yersiniaceae</taxon>
        <taxon>Yersinia</taxon>
    </lineage>
</organism>
<sequence length="368" mass="38816">MTKGFRAGRDAAALSENIEVLTGQRGDGRNRAVTYADLADLDLAKLRTGAGGKLQLKPSPNDNTGPAPAFPTQPRNFKANGGFGAVLLEWDMPNYRGHSLTEIYRSTEDNLANAVMVASSAAAVYGDPVDPGWQGYYWIRFINSAGVAGPFNASEGTPAKTAADIDEIIDLINKEINESPLIGELTNSVNDLDQNGGQAFQKMWSTKVDASGITAGIGIVAGRDADGKPIAQVAISASQFFVFDPNNPTDTGSYAIPFSISGGRVVIDEAAIREATIKILNAQTIIADEVKAGISISTPTLNSATINNGKFTVDAAGNLKIGDLFSVSNTGRITIRQGTGSVGLVITNERIEVYDENGAIMVRFGKLD</sequence>
<dbReference type="InterPro" id="IPR053171">
    <property type="entry name" value="Viral_Tip_Attach_Protein"/>
</dbReference>
<evidence type="ECO:0000313" key="3">
    <source>
        <dbReference type="EMBL" id="CNL75861.1"/>
    </source>
</evidence>
<reference evidence="4" key="1">
    <citation type="submission" date="2015-03" db="EMBL/GenBank/DDBJ databases">
        <authorList>
            <consortium name="Pathogen Informatics"/>
        </authorList>
    </citation>
    <scope>NUCLEOTIDE SEQUENCE [LARGE SCALE GENOMIC DNA]</scope>
    <source>
        <strain evidence="4">IP27925</strain>
    </source>
</reference>
<protein>
    <submittedName>
        <fullName evidence="3">Putative phage tail protein</fullName>
    </submittedName>
</protein>
<dbReference type="EMBL" id="CQEM01000021">
    <property type="protein sequence ID" value="CNL75861.1"/>
    <property type="molecule type" value="Genomic_DNA"/>
</dbReference>